<evidence type="ECO:0000313" key="1">
    <source>
        <dbReference type="EMBL" id="CAE7783523.1"/>
    </source>
</evidence>
<organism evidence="1 2">
    <name type="scientific">Symbiodinium pilosum</name>
    <name type="common">Dinoflagellate</name>
    <dbReference type="NCBI Taxonomy" id="2952"/>
    <lineage>
        <taxon>Eukaryota</taxon>
        <taxon>Sar</taxon>
        <taxon>Alveolata</taxon>
        <taxon>Dinophyceae</taxon>
        <taxon>Suessiales</taxon>
        <taxon>Symbiodiniaceae</taxon>
        <taxon>Symbiodinium</taxon>
    </lineage>
</organism>
<feature type="non-terminal residue" evidence="1">
    <location>
        <position position="162"/>
    </location>
</feature>
<dbReference type="AlphaFoldDB" id="A0A812YQE0"/>
<gene>
    <name evidence="1" type="primary">TE1</name>
    <name evidence="1" type="ORF">SPIL2461_LOCUS23323</name>
</gene>
<sequence length="162" mass="18337">QDVLLDITDRRYQLLKKHNLSFAVVPATYIWEEGSNEPNHLYEAKAQWSSLQLAVYQSLAAIAHDLLGCNGTTSLQDLAGKGPLEIVEGKLTMVTEFGLVFCTKPHTQDEPHCSHCRYTNCYHAPMPTCFCDFQKFVEFSTKEQLMAMKADLRAAGFPAYEW</sequence>
<evidence type="ECO:0000313" key="2">
    <source>
        <dbReference type="Proteomes" id="UP000649617"/>
    </source>
</evidence>
<dbReference type="OrthoDB" id="438986at2759"/>
<proteinExistence type="predicted"/>
<reference evidence="1" key="1">
    <citation type="submission" date="2021-02" db="EMBL/GenBank/DDBJ databases">
        <authorList>
            <person name="Dougan E. K."/>
            <person name="Rhodes N."/>
            <person name="Thang M."/>
            <person name="Chan C."/>
        </authorList>
    </citation>
    <scope>NUCLEOTIDE SEQUENCE</scope>
</reference>
<keyword evidence="2" id="KW-1185">Reference proteome</keyword>
<comment type="caution">
    <text evidence="1">The sequence shown here is derived from an EMBL/GenBank/DDBJ whole genome shotgun (WGS) entry which is preliminary data.</text>
</comment>
<accession>A0A812YQE0</accession>
<dbReference type="Proteomes" id="UP000649617">
    <property type="component" value="Unassembled WGS sequence"/>
</dbReference>
<dbReference type="EMBL" id="CAJNIZ010048165">
    <property type="protein sequence ID" value="CAE7783523.1"/>
    <property type="molecule type" value="Genomic_DNA"/>
</dbReference>
<name>A0A812YQE0_SYMPI</name>
<protein>
    <submittedName>
        <fullName evidence="1">TE1 protein</fullName>
    </submittedName>
</protein>